<dbReference type="Proteomes" id="UP000694886">
    <property type="component" value="Chromosome 4"/>
</dbReference>
<organism evidence="2 3">
    <name type="scientific">Theobroma cacao</name>
    <name type="common">Cacao</name>
    <name type="synonym">Cocoa</name>
    <dbReference type="NCBI Taxonomy" id="3641"/>
    <lineage>
        <taxon>Eukaryota</taxon>
        <taxon>Viridiplantae</taxon>
        <taxon>Streptophyta</taxon>
        <taxon>Embryophyta</taxon>
        <taxon>Tracheophyta</taxon>
        <taxon>Spermatophyta</taxon>
        <taxon>Magnoliopsida</taxon>
        <taxon>eudicotyledons</taxon>
        <taxon>Gunneridae</taxon>
        <taxon>Pentapetalae</taxon>
        <taxon>rosids</taxon>
        <taxon>malvids</taxon>
        <taxon>Malvales</taxon>
        <taxon>Malvaceae</taxon>
        <taxon>Byttnerioideae</taxon>
        <taxon>Theobroma</taxon>
    </lineage>
</organism>
<protein>
    <submittedName>
        <fullName evidence="3">Uncharacterized protein LOC108661602</fullName>
    </submittedName>
</protein>
<dbReference type="CDD" id="cd09279">
    <property type="entry name" value="RNase_HI_like"/>
    <property type="match status" value="1"/>
</dbReference>
<dbReference type="Gene3D" id="3.30.70.270">
    <property type="match status" value="1"/>
</dbReference>
<sequence>MNPLKCAFGVTAGRFLGFMVHKKGIDVDPAKIKAIQSMPSSVNQKQLKSLLRKVYYIRRFIPALGEIIVPFQALLKKGVPFIWGEPQQQAFEKIKKILTSPATMIMPIKGKLMMLYLTSTPYSYGALLVQEMDGEEKPVYYLSRCLHESELNYPPMEKYCLALVYATQKLRHYFLAHKLIIVTTSDPIKFLLSKPILSEKVVKWFLLLGEFDVSVVQPKAIKSHALSDLLAHFSSHFEEVIPDAISAEFHEEVCAVNIKEGEWSLYFDGSSNSFGGGAGIVLIPSGREDNSAVQSSELVVSHLSRGHISLEGKGLRVLETPSEYANFLISCLELNSFESSREPISLAFKLDFPCTNNQAEYEALVLRLYATVTIGISNLCIHGDSNLIIKQTNGEFSLKEPILASYRTLVQSLLEKFQTVRCEHTPRTTNRYADALAILAFKIHILEKKRSIPIAVLKRTISCPSSELLRPPIYEEEDWRKPIIEELLNPGSTAIPRLKHYILIHGTLYHKGSNGVLARCISEKKVKERLRIAHEQWCGEKRPSLHCLLQRAGYF</sequence>
<dbReference type="KEGG" id="tcc:108661602"/>
<accession>A0AB32W671</accession>
<dbReference type="InterPro" id="IPR043128">
    <property type="entry name" value="Rev_trsase/Diguanyl_cyclase"/>
</dbReference>
<name>A0AB32W671_THECC</name>
<dbReference type="InterPro" id="IPR036397">
    <property type="entry name" value="RNaseH_sf"/>
</dbReference>
<dbReference type="Gene3D" id="3.30.420.10">
    <property type="entry name" value="Ribonuclease H-like superfamily/Ribonuclease H"/>
    <property type="match status" value="1"/>
</dbReference>
<dbReference type="PROSITE" id="PS50879">
    <property type="entry name" value="RNASE_H_1"/>
    <property type="match status" value="1"/>
</dbReference>
<feature type="domain" description="RNase H type-1" evidence="1">
    <location>
        <begin position="259"/>
        <end position="442"/>
    </location>
</feature>
<dbReference type="GO" id="GO:0004523">
    <property type="term" value="F:RNA-DNA hybrid ribonuclease activity"/>
    <property type="evidence" value="ECO:0007669"/>
    <property type="project" value="InterPro"/>
</dbReference>
<dbReference type="AlphaFoldDB" id="A0AB32W671"/>
<dbReference type="GO" id="GO:0003676">
    <property type="term" value="F:nucleic acid binding"/>
    <property type="evidence" value="ECO:0007669"/>
    <property type="project" value="InterPro"/>
</dbReference>
<dbReference type="InterPro" id="IPR002156">
    <property type="entry name" value="RNaseH_domain"/>
</dbReference>
<dbReference type="GeneID" id="108661602"/>
<dbReference type="RefSeq" id="XP_017974545.1">
    <property type="nucleotide sequence ID" value="XM_018119056.1"/>
</dbReference>
<evidence type="ECO:0000313" key="2">
    <source>
        <dbReference type="Proteomes" id="UP000694886"/>
    </source>
</evidence>
<dbReference type="Gramene" id="Tc04v2_t010400.1">
    <property type="protein sequence ID" value="Tc04v2_p010400.1"/>
    <property type="gene ID" value="Tc04v2_g010400"/>
</dbReference>
<gene>
    <name evidence="3" type="primary">LOC108661602</name>
</gene>
<dbReference type="Pfam" id="PF17919">
    <property type="entry name" value="RT_RNaseH_2"/>
    <property type="match status" value="1"/>
</dbReference>
<dbReference type="InterPro" id="IPR041577">
    <property type="entry name" value="RT_RNaseH_2"/>
</dbReference>
<dbReference type="SUPFAM" id="SSF53098">
    <property type="entry name" value="Ribonuclease H-like"/>
    <property type="match status" value="1"/>
</dbReference>
<dbReference type="Pfam" id="PF13456">
    <property type="entry name" value="RVT_3"/>
    <property type="match status" value="1"/>
</dbReference>
<reference evidence="2" key="1">
    <citation type="journal article" date="1997" name="Nucleic Acids Res.">
        <title>tRNAscan-SE: a program for improved detection of transfer RNA genes in genomic sequence.</title>
        <authorList>
            <person name="Lowe T.M."/>
            <person name="Eddy S.R."/>
        </authorList>
    </citation>
    <scope>NUCLEOTIDE SEQUENCE [LARGE SCALE GENOMIC DNA]</scope>
    <source>
        <strain evidence="2">r\B97-61/B2</strain>
    </source>
</reference>
<evidence type="ECO:0000259" key="1">
    <source>
        <dbReference type="PROSITE" id="PS50879"/>
    </source>
</evidence>
<evidence type="ECO:0000313" key="3">
    <source>
        <dbReference type="RefSeq" id="XP_017974545.1"/>
    </source>
</evidence>
<dbReference type="PANTHER" id="PTHR48475">
    <property type="entry name" value="RIBONUCLEASE H"/>
    <property type="match status" value="1"/>
</dbReference>
<dbReference type="InterPro" id="IPR043502">
    <property type="entry name" value="DNA/RNA_pol_sf"/>
</dbReference>
<reference evidence="3" key="2">
    <citation type="submission" date="2025-08" db="UniProtKB">
        <authorList>
            <consortium name="RefSeq"/>
        </authorList>
    </citation>
    <scope>IDENTIFICATION</scope>
</reference>
<dbReference type="PANTHER" id="PTHR48475:SF1">
    <property type="entry name" value="RNASE H TYPE-1 DOMAIN-CONTAINING PROTEIN"/>
    <property type="match status" value="1"/>
</dbReference>
<dbReference type="Gene3D" id="3.10.20.370">
    <property type="match status" value="1"/>
</dbReference>
<dbReference type="InterPro" id="IPR012337">
    <property type="entry name" value="RNaseH-like_sf"/>
</dbReference>
<proteinExistence type="predicted"/>
<dbReference type="SUPFAM" id="SSF56672">
    <property type="entry name" value="DNA/RNA polymerases"/>
    <property type="match status" value="1"/>
</dbReference>